<reference evidence="2 3" key="1">
    <citation type="submission" date="2018-06" db="EMBL/GenBank/DDBJ databases">
        <authorList>
            <consortium name="Pathogen Informatics"/>
            <person name="Doyle S."/>
        </authorList>
    </citation>
    <scope>NUCLEOTIDE SEQUENCE [LARGE SCALE GENOMIC DNA]</scope>
    <source>
        <strain evidence="2 3">NCTC9140</strain>
    </source>
</reference>
<dbReference type="PANTHER" id="PTHR34980">
    <property type="entry name" value="INNER MEMBRANE PROTEIN-RELATED-RELATED"/>
    <property type="match status" value="1"/>
</dbReference>
<keyword evidence="1" id="KW-0812">Transmembrane</keyword>
<keyword evidence="2" id="KW-0326">Glycosidase</keyword>
<dbReference type="GO" id="GO:0016799">
    <property type="term" value="F:hydrolase activity, hydrolyzing N-glycosyl compounds"/>
    <property type="evidence" value="ECO:0007669"/>
    <property type="project" value="InterPro"/>
</dbReference>
<evidence type="ECO:0000256" key="1">
    <source>
        <dbReference type="SAM" id="Phobius"/>
    </source>
</evidence>
<name>A0A377TM74_KLEPN</name>
<dbReference type="EMBL" id="UGKQ01000007">
    <property type="protein sequence ID" value="STS80076.1"/>
    <property type="molecule type" value="Genomic_DNA"/>
</dbReference>
<evidence type="ECO:0000313" key="3">
    <source>
        <dbReference type="Proteomes" id="UP000254938"/>
    </source>
</evidence>
<dbReference type="PANTHER" id="PTHR34980:SF2">
    <property type="entry name" value="INNER MEMBRANE PROTEIN YHAH-RELATED"/>
    <property type="match status" value="1"/>
</dbReference>
<feature type="transmembrane region" description="Helical" evidence="1">
    <location>
        <begin position="171"/>
        <end position="196"/>
    </location>
</feature>
<dbReference type="SUPFAM" id="SSF53590">
    <property type="entry name" value="Nucleoside hydrolase"/>
    <property type="match status" value="1"/>
</dbReference>
<keyword evidence="1" id="KW-1133">Transmembrane helix</keyword>
<keyword evidence="2" id="KW-0378">Hydrolase</keyword>
<keyword evidence="1" id="KW-0472">Membrane</keyword>
<gene>
    <name evidence="2" type="primary">rihC_2</name>
    <name evidence="2" type="ORF">NCTC9140_01775</name>
</gene>
<organism evidence="2 3">
    <name type="scientific">Klebsiella pneumoniae</name>
    <dbReference type="NCBI Taxonomy" id="573"/>
    <lineage>
        <taxon>Bacteria</taxon>
        <taxon>Pseudomonadati</taxon>
        <taxon>Pseudomonadota</taxon>
        <taxon>Gammaproteobacteria</taxon>
        <taxon>Enterobacterales</taxon>
        <taxon>Enterobacteriaceae</taxon>
        <taxon>Klebsiella/Raoultella group</taxon>
        <taxon>Klebsiella</taxon>
        <taxon>Klebsiella pneumoniae complex</taxon>
    </lineage>
</organism>
<proteinExistence type="predicted"/>
<dbReference type="Pfam" id="PF05656">
    <property type="entry name" value="DUF805"/>
    <property type="match status" value="1"/>
</dbReference>
<feature type="transmembrane region" description="Helical" evidence="1">
    <location>
        <begin position="106"/>
        <end position="127"/>
    </location>
</feature>
<dbReference type="AlphaFoldDB" id="A0A377TM74"/>
<dbReference type="InterPro" id="IPR008523">
    <property type="entry name" value="DUF805"/>
</dbReference>
<evidence type="ECO:0000313" key="2">
    <source>
        <dbReference type="EMBL" id="STS80076.1"/>
    </source>
</evidence>
<dbReference type="GO" id="GO:0005886">
    <property type="term" value="C:plasma membrane"/>
    <property type="evidence" value="ECO:0007669"/>
    <property type="project" value="TreeGrafter"/>
</dbReference>
<dbReference type="EC" id="3.2.-.-" evidence="2"/>
<accession>A0A377TM74</accession>
<dbReference type="Proteomes" id="UP000254938">
    <property type="component" value="Unassembled WGS sequence"/>
</dbReference>
<dbReference type="Gene3D" id="3.90.245.10">
    <property type="entry name" value="Ribonucleoside hydrolase-like"/>
    <property type="match status" value="1"/>
</dbReference>
<sequence>MRYCVAGPPELFTLQPCFVAVETQGTWTAGTTVVDIEGRLGQPANAQVALDIDVEGFQRWAAEVIALAPVIYHSIFKERSNDLWTAYLSGWKETFNFSARASRQQFWTFFLINVLIAAAPVAAWSLATLVDPHYGLLSFVVIPFAALWLLLMAIPLLAVGCRRMHDIGRSGIWFVLGVIIPWFAIISLALCCLRSAPAPSR</sequence>
<protein>
    <submittedName>
        <fullName evidence="2">Inosine-uridine preferring nucleoside hydrolase</fullName>
        <ecNumber evidence="2">3.2.-.-</ecNumber>
    </submittedName>
</protein>
<feature type="transmembrane region" description="Helical" evidence="1">
    <location>
        <begin position="133"/>
        <end position="159"/>
    </location>
</feature>
<dbReference type="InterPro" id="IPR036452">
    <property type="entry name" value="Ribo_hydro-like"/>
</dbReference>